<dbReference type="InterPro" id="IPR014768">
    <property type="entry name" value="GBD/FH3_dom"/>
</dbReference>
<dbReference type="SUPFAM" id="SSF48371">
    <property type="entry name" value="ARM repeat"/>
    <property type="match status" value="1"/>
</dbReference>
<accession>A0AAF3E9E0</accession>
<evidence type="ECO:0000313" key="4">
    <source>
        <dbReference type="Proteomes" id="UP000887575"/>
    </source>
</evidence>
<dbReference type="InterPro" id="IPR042201">
    <property type="entry name" value="FH2_Formin_sf"/>
</dbReference>
<feature type="compositionally biased region" description="Basic and acidic residues" evidence="1">
    <location>
        <begin position="1302"/>
        <end position="1320"/>
    </location>
</feature>
<dbReference type="PROSITE" id="PS51444">
    <property type="entry name" value="FH2"/>
    <property type="match status" value="1"/>
</dbReference>
<dbReference type="Pfam" id="PF06367">
    <property type="entry name" value="Drf_FH3"/>
    <property type="match status" value="1"/>
</dbReference>
<dbReference type="WBParaSite" id="MBELARI_LOCUS10536">
    <property type="protein sequence ID" value="MBELARI_LOCUS10536"/>
    <property type="gene ID" value="MBELARI_LOCUS10536"/>
</dbReference>
<dbReference type="GO" id="GO:0030041">
    <property type="term" value="P:actin filament polymerization"/>
    <property type="evidence" value="ECO:0007669"/>
    <property type="project" value="TreeGrafter"/>
</dbReference>
<dbReference type="Pfam" id="PF02181">
    <property type="entry name" value="FH2"/>
    <property type="match status" value="1"/>
</dbReference>
<dbReference type="SMART" id="SM01140">
    <property type="entry name" value="Drf_GBD"/>
    <property type="match status" value="1"/>
</dbReference>
<feature type="region of interest" description="Disordered" evidence="1">
    <location>
        <begin position="74"/>
        <end position="122"/>
    </location>
</feature>
<dbReference type="InterPro" id="IPR011989">
    <property type="entry name" value="ARM-like"/>
</dbReference>
<evidence type="ECO:0000259" key="3">
    <source>
        <dbReference type="PROSITE" id="PS51444"/>
    </source>
</evidence>
<dbReference type="Gene3D" id="1.25.10.10">
    <property type="entry name" value="Leucine-rich Repeat Variant"/>
    <property type="match status" value="1"/>
</dbReference>
<dbReference type="GO" id="GO:0003779">
    <property type="term" value="F:actin binding"/>
    <property type="evidence" value="ECO:0007669"/>
    <property type="project" value="InterPro"/>
</dbReference>
<feature type="region of interest" description="Disordered" evidence="1">
    <location>
        <begin position="143"/>
        <end position="164"/>
    </location>
</feature>
<feature type="region of interest" description="Disordered" evidence="1">
    <location>
        <begin position="674"/>
        <end position="757"/>
    </location>
</feature>
<dbReference type="PANTHER" id="PTHR45691">
    <property type="entry name" value="PROTEIN DIAPHANOUS"/>
    <property type="match status" value="1"/>
</dbReference>
<dbReference type="SUPFAM" id="SSF101447">
    <property type="entry name" value="Formin homology 2 domain (FH2 domain)"/>
    <property type="match status" value="1"/>
</dbReference>
<dbReference type="PROSITE" id="PS51232">
    <property type="entry name" value="GBD_FH3"/>
    <property type="match status" value="1"/>
</dbReference>
<reference evidence="5" key="1">
    <citation type="submission" date="2024-02" db="UniProtKB">
        <authorList>
            <consortium name="WormBaseParasite"/>
        </authorList>
    </citation>
    <scope>IDENTIFICATION</scope>
</reference>
<feature type="region of interest" description="Disordered" evidence="1">
    <location>
        <begin position="1212"/>
        <end position="1256"/>
    </location>
</feature>
<feature type="compositionally biased region" description="Acidic residues" evidence="1">
    <location>
        <begin position="1"/>
        <end position="10"/>
    </location>
</feature>
<feature type="compositionally biased region" description="Pro residues" evidence="1">
    <location>
        <begin position="702"/>
        <end position="754"/>
    </location>
</feature>
<proteinExistence type="predicted"/>
<dbReference type="Gene3D" id="1.20.58.630">
    <property type="match status" value="1"/>
</dbReference>
<evidence type="ECO:0000259" key="2">
    <source>
        <dbReference type="PROSITE" id="PS51232"/>
    </source>
</evidence>
<protein>
    <submittedName>
        <fullName evidence="5">Uncharacterized protein</fullName>
    </submittedName>
</protein>
<dbReference type="Proteomes" id="UP000887575">
    <property type="component" value="Unassembled WGS sequence"/>
</dbReference>
<dbReference type="InterPro" id="IPR015425">
    <property type="entry name" value="FH2_Formin"/>
</dbReference>
<dbReference type="Gene3D" id="1.10.238.150">
    <property type="entry name" value="Formin, FH3 diaphanous domain"/>
    <property type="match status" value="1"/>
</dbReference>
<feature type="compositionally biased region" description="Basic and acidic residues" evidence="1">
    <location>
        <begin position="1155"/>
        <end position="1164"/>
    </location>
</feature>
<dbReference type="GO" id="GO:0031267">
    <property type="term" value="F:small GTPase binding"/>
    <property type="evidence" value="ECO:0007669"/>
    <property type="project" value="InterPro"/>
</dbReference>
<dbReference type="InterPro" id="IPR010473">
    <property type="entry name" value="GTPase-bd"/>
</dbReference>
<dbReference type="Gene3D" id="6.10.30.30">
    <property type="match status" value="1"/>
</dbReference>
<dbReference type="SMART" id="SM00498">
    <property type="entry name" value="FH2"/>
    <property type="match status" value="1"/>
</dbReference>
<dbReference type="InterPro" id="IPR051412">
    <property type="entry name" value="Formin_Homology_Diaphanous_sf"/>
</dbReference>
<sequence>MSSAEDDETDSISQSSSIGPRIHLTDLESAPRGGSDSISYSGSTNSESSASFAGNLLAHTAFLKPLTQISNGSKTVVMRDRDDSFQRRTPERHSAHFGTTGRVENFALRRSPKSPKTGDPPAKWTEVFVSKRIRKKINNALGYDRESAETSAETTESASADSKAELNRLSKKELDARMEQLLQERNVPPEKVRDQLAKMPDEVKKQLLLANNRQISETKHPNKFLMMLGQGLSSPVENVREGLASLRVTLTCQPVKWVEEFATLQMETSEGMATGLDLVSHTMRRVMISLKEVVNARDANLNHAAVLLGMLKDCVLCIHGIANTYPGLNMVLRKADISVRTMLATLLDLNNRSLEENFVFRKLASDVDAARMELLKLISLVTFVSEKLVRATNVDMNGLDKVMSELGAIAKQMKMPKWWPILSTLGCLSDDPSADEQECLLKVLNVINFAINPTHMMSEGSDDGDSVEEEAMLQWRMRIRSEIFHQGLGKYEQKIEKFFAKSELTPTLSQCAERWNAYAQLREEDFNELVTRLDTIKVDNEKYNSIDGCAKILSEIGKGSLEGQVMQGLLLSILQLFTLLPDKESALRVAYLQLIESCISEIVLHKGGVHPNFEERFVFETPARDIIEQLADSDVSRRLNGAIESKQIAVARQQQYWTKLEEFRLESEALRKHIEDPSKPVPSKTMCTLTPPEASSALPPVTGGPPPPPPPPPPGSAAPPPPPPPPPLPGGGPPPPPPPPPPPGFKGPPPPPLPGLFAPALPTLPAFLKKKKEVKIGVALRKLPWTSNLIQPMSLNEDSFWAKINEDRLANDVLLRELKDRFAANPGIGTGQTVAIKAAKTSKQPQILDDAKNLQALAILYGSSKIQCKQWVKAILKVDSDLLSANTLEQLKTTLPPVDKMKELAAAGTTIFDKMPEGEQFAAVVAKIPALPLRLDLMIFRLRLDELMGELKPSISSVMEACEEVRSSRGFKVFLELVLLSGNIMAASGPAHKDTFAFEMSVLPKLIDTKDVENKQTFLHFLIKQLGRIAGEREARFAFEDFYHVPTAARVNAEEISKSVQQLKSNVNKLENHLNIHKPLNGDDRFSEVMKPFLQKAKEQVMLVDTLHEKMKVDWQALTRFFSFDQKKYPLERFFEDLTHFKKLYEDAYKEIESERQKEEEKKRIPLKQVQASKQKKPFKQPEISKTPALKTAHDTAGVLDELDKMMNSGLLHQHTPRSKSKSKAEARSRIAKAALQRQRSRVSYDGTEPQQTAPTTINYRVRRAGQPPVQMTMEVDSAQPKSIPSDHFRENMKPIGNHPSMDSRDSSQDRDIWQRLKDL</sequence>
<dbReference type="InterPro" id="IPR016024">
    <property type="entry name" value="ARM-type_fold"/>
</dbReference>
<feature type="region of interest" description="Disordered" evidence="1">
    <location>
        <begin position="1"/>
        <end position="49"/>
    </location>
</feature>
<feature type="region of interest" description="Disordered" evidence="1">
    <location>
        <begin position="1270"/>
        <end position="1320"/>
    </location>
</feature>
<feature type="domain" description="GBD/FH3" evidence="2">
    <location>
        <begin position="166"/>
        <end position="610"/>
    </location>
</feature>
<feature type="region of interest" description="Disordered" evidence="1">
    <location>
        <begin position="1155"/>
        <end position="1194"/>
    </location>
</feature>
<dbReference type="Gene3D" id="1.20.58.2220">
    <property type="entry name" value="Formin, FH2 domain"/>
    <property type="match status" value="1"/>
</dbReference>
<dbReference type="PANTHER" id="PTHR45691:SF6">
    <property type="entry name" value="PROTEIN DIAPHANOUS"/>
    <property type="match status" value="1"/>
</dbReference>
<dbReference type="SUPFAM" id="SSF81995">
    <property type="entry name" value="beta-sandwich domain of Sec23/24"/>
    <property type="match status" value="1"/>
</dbReference>
<dbReference type="GO" id="GO:0005884">
    <property type="term" value="C:actin filament"/>
    <property type="evidence" value="ECO:0007669"/>
    <property type="project" value="TreeGrafter"/>
</dbReference>
<dbReference type="Pfam" id="PF06371">
    <property type="entry name" value="Drf_GBD"/>
    <property type="match status" value="1"/>
</dbReference>
<evidence type="ECO:0000256" key="1">
    <source>
        <dbReference type="SAM" id="MobiDB-lite"/>
    </source>
</evidence>
<dbReference type="InterPro" id="IPR010472">
    <property type="entry name" value="FH3_dom"/>
</dbReference>
<name>A0AAF3E9E0_9BILA</name>
<evidence type="ECO:0000313" key="5">
    <source>
        <dbReference type="WBParaSite" id="MBELARI_LOCUS10536"/>
    </source>
</evidence>
<feature type="compositionally biased region" description="Low complexity" evidence="1">
    <location>
        <begin position="149"/>
        <end position="161"/>
    </location>
</feature>
<keyword evidence="4" id="KW-1185">Reference proteome</keyword>
<feature type="domain" description="FH2" evidence="3">
    <location>
        <begin position="770"/>
        <end position="1171"/>
    </location>
</feature>
<dbReference type="SMART" id="SM01139">
    <property type="entry name" value="Drf_FH3"/>
    <property type="match status" value="1"/>
</dbReference>
<feature type="compositionally biased region" description="Basic and acidic residues" evidence="1">
    <location>
        <begin position="77"/>
        <end position="94"/>
    </location>
</feature>
<organism evidence="4 5">
    <name type="scientific">Mesorhabditis belari</name>
    <dbReference type="NCBI Taxonomy" id="2138241"/>
    <lineage>
        <taxon>Eukaryota</taxon>
        <taxon>Metazoa</taxon>
        <taxon>Ecdysozoa</taxon>
        <taxon>Nematoda</taxon>
        <taxon>Chromadorea</taxon>
        <taxon>Rhabditida</taxon>
        <taxon>Rhabditina</taxon>
        <taxon>Rhabditomorpha</taxon>
        <taxon>Rhabditoidea</taxon>
        <taxon>Rhabditidae</taxon>
        <taxon>Mesorhabditinae</taxon>
        <taxon>Mesorhabditis</taxon>
    </lineage>
</organism>
<feature type="compositionally biased region" description="Polar residues" evidence="1">
    <location>
        <begin position="36"/>
        <end position="49"/>
    </location>
</feature>